<dbReference type="PANTHER" id="PTHR12236:SF75">
    <property type="entry name" value="CUTICULAR PROTEIN 62BB, ISOFORM A"/>
    <property type="match status" value="1"/>
</dbReference>
<comment type="caution">
    <text evidence="4">The sequence shown here is derived from an EMBL/GenBank/DDBJ whole genome shotgun (WGS) entry which is preliminary data.</text>
</comment>
<keyword evidence="1 2" id="KW-0193">Cuticle</keyword>
<dbReference type="AlphaFoldDB" id="A0AAW2HB07"/>
<reference evidence="4" key="1">
    <citation type="journal article" date="2024" name="Gigascience">
        <title>Chromosome-level genome of the poultry shaft louse Menopon gallinae provides insight into the host-switching and adaptive evolution of parasitic lice.</title>
        <authorList>
            <person name="Xu Y."/>
            <person name="Ma L."/>
            <person name="Liu S."/>
            <person name="Liang Y."/>
            <person name="Liu Q."/>
            <person name="He Z."/>
            <person name="Tian L."/>
            <person name="Duan Y."/>
            <person name="Cai W."/>
            <person name="Li H."/>
            <person name="Song F."/>
        </authorList>
    </citation>
    <scope>NUCLEOTIDE SEQUENCE</scope>
    <source>
        <strain evidence="4">Cailab_2023a</strain>
    </source>
</reference>
<protein>
    <submittedName>
        <fullName evidence="4">Uncharacterized protein</fullName>
    </submittedName>
</protein>
<dbReference type="PROSITE" id="PS51155">
    <property type="entry name" value="CHIT_BIND_RR_2"/>
    <property type="match status" value="1"/>
</dbReference>
<name>A0AAW2HB07_9NEOP</name>
<dbReference type="InterPro" id="IPR051217">
    <property type="entry name" value="Insect_Cuticle_Struc_Prot"/>
</dbReference>
<dbReference type="InterPro" id="IPR000618">
    <property type="entry name" value="Insect_cuticle"/>
</dbReference>
<dbReference type="GO" id="GO:0005615">
    <property type="term" value="C:extracellular space"/>
    <property type="evidence" value="ECO:0007669"/>
    <property type="project" value="TreeGrafter"/>
</dbReference>
<evidence type="ECO:0000256" key="3">
    <source>
        <dbReference type="SAM" id="MobiDB-lite"/>
    </source>
</evidence>
<dbReference type="GO" id="GO:0031012">
    <property type="term" value="C:extracellular matrix"/>
    <property type="evidence" value="ECO:0007669"/>
    <property type="project" value="TreeGrafter"/>
</dbReference>
<sequence>MKSHWETREGDKVEGSYRLVEPDGAVRTVKYAADDHNGFNAVVTREKHGHSEVTVHGKQGSSEHEFEVEHHEVLPTVEYNAIGGEAAGEEYVGQTVGHEFRTEEI</sequence>
<dbReference type="GO" id="GO:0042302">
    <property type="term" value="F:structural constituent of cuticle"/>
    <property type="evidence" value="ECO:0007669"/>
    <property type="project" value="UniProtKB-UniRule"/>
</dbReference>
<gene>
    <name evidence="4" type="ORF">PYX00_009295</name>
</gene>
<dbReference type="InterPro" id="IPR031311">
    <property type="entry name" value="CHIT_BIND_RR_consensus"/>
</dbReference>
<dbReference type="PANTHER" id="PTHR12236">
    <property type="entry name" value="STRUCTURAL CONTITUENT OF CUTICLE"/>
    <property type="match status" value="1"/>
</dbReference>
<accession>A0AAW2HB07</accession>
<evidence type="ECO:0000256" key="1">
    <source>
        <dbReference type="ARBA" id="ARBA00022460"/>
    </source>
</evidence>
<dbReference type="Pfam" id="PF00379">
    <property type="entry name" value="Chitin_bind_4"/>
    <property type="match status" value="1"/>
</dbReference>
<feature type="region of interest" description="Disordered" evidence="3">
    <location>
        <begin position="48"/>
        <end position="67"/>
    </location>
</feature>
<evidence type="ECO:0000256" key="2">
    <source>
        <dbReference type="PROSITE-ProRule" id="PRU00497"/>
    </source>
</evidence>
<evidence type="ECO:0000313" key="4">
    <source>
        <dbReference type="EMBL" id="KAL0266859.1"/>
    </source>
</evidence>
<dbReference type="EMBL" id="JARGDH010000005">
    <property type="protein sequence ID" value="KAL0266859.1"/>
    <property type="molecule type" value="Genomic_DNA"/>
</dbReference>
<proteinExistence type="predicted"/>
<organism evidence="4">
    <name type="scientific">Menopon gallinae</name>
    <name type="common">poultry shaft louse</name>
    <dbReference type="NCBI Taxonomy" id="328185"/>
    <lineage>
        <taxon>Eukaryota</taxon>
        <taxon>Metazoa</taxon>
        <taxon>Ecdysozoa</taxon>
        <taxon>Arthropoda</taxon>
        <taxon>Hexapoda</taxon>
        <taxon>Insecta</taxon>
        <taxon>Pterygota</taxon>
        <taxon>Neoptera</taxon>
        <taxon>Paraneoptera</taxon>
        <taxon>Psocodea</taxon>
        <taxon>Troctomorpha</taxon>
        <taxon>Phthiraptera</taxon>
        <taxon>Amblycera</taxon>
        <taxon>Menoponidae</taxon>
        <taxon>Menopon</taxon>
    </lineage>
</organism>
<dbReference type="PROSITE" id="PS00233">
    <property type="entry name" value="CHIT_BIND_RR_1"/>
    <property type="match status" value="1"/>
</dbReference>